<dbReference type="Gene3D" id="3.40.50.150">
    <property type="entry name" value="Vaccinia Virus protein VP39"/>
    <property type="match status" value="1"/>
</dbReference>
<sequence length="182" mass="19477">MRIVAGRNKGRILLTPDDRATRPSADRLRESVFNILANRGLPQAAVVLDVFAGTGAMGLEAFSRGAARVVLIEKEVPAQRLIAENIKRVRGEAECKLVGRDAIRPGAPPPGFAADLVFLDPPYGKGLNEAALAALDAAGWLAPAALVVAEHEHREEPAWPAGFTVEDRRRYGKGAITVLGRD</sequence>
<dbReference type="CDD" id="cd02440">
    <property type="entry name" value="AdoMet_MTases"/>
    <property type="match status" value="1"/>
</dbReference>
<keyword evidence="4" id="KW-1185">Reference proteome</keyword>
<organism evidence="3 4">
    <name type="scientific">Zavarzinia compransoris</name>
    <dbReference type="NCBI Taxonomy" id="1264899"/>
    <lineage>
        <taxon>Bacteria</taxon>
        <taxon>Pseudomonadati</taxon>
        <taxon>Pseudomonadota</taxon>
        <taxon>Alphaproteobacteria</taxon>
        <taxon>Rhodospirillales</taxon>
        <taxon>Zavarziniaceae</taxon>
        <taxon>Zavarzinia</taxon>
    </lineage>
</organism>
<dbReference type="PANTHER" id="PTHR43542:SF1">
    <property type="entry name" value="METHYLTRANSFERASE"/>
    <property type="match status" value="1"/>
</dbReference>
<dbReference type="InterPro" id="IPR004398">
    <property type="entry name" value="RNA_MeTrfase_RsmD"/>
</dbReference>
<comment type="caution">
    <text evidence="3">The sequence shown here is derived from an EMBL/GenBank/DDBJ whole genome shotgun (WGS) entry which is preliminary data.</text>
</comment>
<proteinExistence type="predicted"/>
<dbReference type="PANTHER" id="PTHR43542">
    <property type="entry name" value="METHYLTRANSFERASE"/>
    <property type="match status" value="1"/>
</dbReference>
<accession>A0A317EDX8</accession>
<gene>
    <name evidence="3" type="primary">rsmD</name>
    <name evidence="3" type="ORF">DKG75_02990</name>
</gene>
<dbReference type="GO" id="GO:0031167">
    <property type="term" value="P:rRNA methylation"/>
    <property type="evidence" value="ECO:0007669"/>
    <property type="project" value="InterPro"/>
</dbReference>
<evidence type="ECO:0000256" key="1">
    <source>
        <dbReference type="ARBA" id="ARBA00022603"/>
    </source>
</evidence>
<dbReference type="PIRSF" id="PIRSF004553">
    <property type="entry name" value="CHP00095"/>
    <property type="match status" value="1"/>
</dbReference>
<dbReference type="SUPFAM" id="SSF53335">
    <property type="entry name" value="S-adenosyl-L-methionine-dependent methyltransferases"/>
    <property type="match status" value="1"/>
</dbReference>
<reference evidence="4" key="1">
    <citation type="submission" date="2018-05" db="EMBL/GenBank/DDBJ databases">
        <title>Zavarzinia sp. HR-AS.</title>
        <authorList>
            <person name="Lee Y."/>
            <person name="Jeon C.O."/>
        </authorList>
    </citation>
    <scope>NUCLEOTIDE SEQUENCE [LARGE SCALE GENOMIC DNA]</scope>
    <source>
        <strain evidence="4">DSM 1231</strain>
    </source>
</reference>
<dbReference type="Pfam" id="PF03602">
    <property type="entry name" value="Cons_hypoth95"/>
    <property type="match status" value="1"/>
</dbReference>
<dbReference type="EMBL" id="QGLF01000001">
    <property type="protein sequence ID" value="PWR23553.1"/>
    <property type="molecule type" value="Genomic_DNA"/>
</dbReference>
<dbReference type="PROSITE" id="PS00092">
    <property type="entry name" value="N6_MTASE"/>
    <property type="match status" value="1"/>
</dbReference>
<dbReference type="NCBIfam" id="TIGR00095">
    <property type="entry name" value="16S rRNA (guanine(966)-N(2))-methyltransferase RsmD"/>
    <property type="match status" value="1"/>
</dbReference>
<dbReference type="GO" id="GO:0008168">
    <property type="term" value="F:methyltransferase activity"/>
    <property type="evidence" value="ECO:0007669"/>
    <property type="project" value="UniProtKB-KW"/>
</dbReference>
<dbReference type="InterPro" id="IPR029063">
    <property type="entry name" value="SAM-dependent_MTases_sf"/>
</dbReference>
<dbReference type="AlphaFoldDB" id="A0A317EDX8"/>
<dbReference type="OrthoDB" id="9803017at2"/>
<dbReference type="GO" id="GO:0003676">
    <property type="term" value="F:nucleic acid binding"/>
    <property type="evidence" value="ECO:0007669"/>
    <property type="project" value="InterPro"/>
</dbReference>
<evidence type="ECO:0000313" key="4">
    <source>
        <dbReference type="Proteomes" id="UP000246077"/>
    </source>
</evidence>
<keyword evidence="2 3" id="KW-0808">Transferase</keyword>
<dbReference type="Proteomes" id="UP000246077">
    <property type="component" value="Unassembled WGS sequence"/>
</dbReference>
<protein>
    <submittedName>
        <fullName evidence="3">16S rRNA (Guanine(966)-N(2))-methyltransferase RsmD</fullName>
    </submittedName>
</protein>
<keyword evidence="1 3" id="KW-0489">Methyltransferase</keyword>
<evidence type="ECO:0000313" key="3">
    <source>
        <dbReference type="EMBL" id="PWR23553.1"/>
    </source>
</evidence>
<name>A0A317EDX8_9PROT</name>
<dbReference type="RefSeq" id="WP_109919585.1">
    <property type="nucleotide sequence ID" value="NZ_QGLF01000001.1"/>
</dbReference>
<dbReference type="InterPro" id="IPR002052">
    <property type="entry name" value="DNA_methylase_N6_adenine_CS"/>
</dbReference>
<evidence type="ECO:0000256" key="2">
    <source>
        <dbReference type="ARBA" id="ARBA00022679"/>
    </source>
</evidence>